<protein>
    <submittedName>
        <fullName evidence="2">Uncharacterized protein</fullName>
    </submittedName>
</protein>
<comment type="caution">
    <text evidence="2">The sequence shown here is derived from an EMBL/GenBank/DDBJ whole genome shotgun (WGS) entry which is preliminary data.</text>
</comment>
<feature type="compositionally biased region" description="Polar residues" evidence="1">
    <location>
        <begin position="41"/>
        <end position="51"/>
    </location>
</feature>
<name>A0A9W8L0A1_9FUNG</name>
<feature type="compositionally biased region" description="Basic and acidic residues" evidence="1">
    <location>
        <begin position="52"/>
        <end position="68"/>
    </location>
</feature>
<feature type="compositionally biased region" description="Basic residues" evidence="1">
    <location>
        <begin position="1"/>
        <end position="17"/>
    </location>
</feature>
<dbReference type="EMBL" id="JANBTW010000009">
    <property type="protein sequence ID" value="KAJ2679779.1"/>
    <property type="molecule type" value="Genomic_DNA"/>
</dbReference>
<sequence length="511" mass="56896">MAGRKSNRGRGVKRAASTRKEAASPDISLPKDSIVEDIEAANQQQQEMGDSQTERMKTRQDTNPERRLAIQRLMDAIREGDFDSDLGGSSSDESAQEAKSARVTRAKKAQLAKRRKQHKQKPKGVDDNGDSDSDYVQIVEEEEEEEEEEAEGEEALDDSKSMSDQDPSTHNGSDKPTKTKIVSTNADEQQLRKKKEKRLMLKFKMANLARTNGTTNNDRQGSGGLQLEDIDWSEFDLETINAILARREELRKKRHRAVHGDSGVKGDDEITTAKLKKSSLAPAPLRLERTSNNDESAGVWTVNKEGQEQDMDRAETMDVDEGDRPDLHYLFGDPIEPLSPGGSSLQLPPRASAIEGIAEHTGPRRPHPAFIRAIPDHAGTPKDMRIVLQYELKSEERLLKDIRAEIVDKLFKLQAEEKLLRMAVKKDFELDDEQDVFSGPGDVEHEVQSHEPVGAMEVDNRVGSASDSDDSLSGMSSSSEDEVPDDELTRGALSRVIMQYLPEDGESNDEL</sequence>
<evidence type="ECO:0000313" key="2">
    <source>
        <dbReference type="EMBL" id="KAJ2679779.1"/>
    </source>
</evidence>
<evidence type="ECO:0000256" key="1">
    <source>
        <dbReference type="SAM" id="MobiDB-lite"/>
    </source>
</evidence>
<dbReference type="OrthoDB" id="5596221at2759"/>
<reference evidence="2" key="1">
    <citation type="submission" date="2022-07" db="EMBL/GenBank/DDBJ databases">
        <title>Phylogenomic reconstructions and comparative analyses of Kickxellomycotina fungi.</title>
        <authorList>
            <person name="Reynolds N.K."/>
            <person name="Stajich J.E."/>
            <person name="Barry K."/>
            <person name="Grigoriev I.V."/>
            <person name="Crous P."/>
            <person name="Smith M.E."/>
        </authorList>
    </citation>
    <scope>NUCLEOTIDE SEQUENCE</scope>
    <source>
        <strain evidence="2">NRRL 3115</strain>
    </source>
</reference>
<dbReference type="Proteomes" id="UP001151518">
    <property type="component" value="Unassembled WGS sequence"/>
</dbReference>
<gene>
    <name evidence="2" type="ORF">GGI25_001230</name>
</gene>
<proteinExistence type="predicted"/>
<evidence type="ECO:0000313" key="3">
    <source>
        <dbReference type="Proteomes" id="UP001151518"/>
    </source>
</evidence>
<feature type="region of interest" description="Disordered" evidence="1">
    <location>
        <begin position="436"/>
        <end position="491"/>
    </location>
</feature>
<feature type="compositionally biased region" description="Basic and acidic residues" evidence="1">
    <location>
        <begin position="258"/>
        <end position="268"/>
    </location>
</feature>
<organism evidence="2 3">
    <name type="scientific">Coemansia spiralis</name>
    <dbReference type="NCBI Taxonomy" id="417178"/>
    <lineage>
        <taxon>Eukaryota</taxon>
        <taxon>Fungi</taxon>
        <taxon>Fungi incertae sedis</taxon>
        <taxon>Zoopagomycota</taxon>
        <taxon>Kickxellomycotina</taxon>
        <taxon>Kickxellomycetes</taxon>
        <taxon>Kickxellales</taxon>
        <taxon>Kickxellaceae</taxon>
        <taxon>Coemansia</taxon>
    </lineage>
</organism>
<feature type="compositionally biased region" description="Acidic residues" evidence="1">
    <location>
        <begin position="127"/>
        <end position="156"/>
    </location>
</feature>
<dbReference type="AlphaFoldDB" id="A0A9W8L0A1"/>
<feature type="region of interest" description="Disordered" evidence="1">
    <location>
        <begin position="1"/>
        <end position="194"/>
    </location>
</feature>
<accession>A0A9W8L0A1</accession>
<feature type="region of interest" description="Disordered" evidence="1">
    <location>
        <begin position="252"/>
        <end position="289"/>
    </location>
</feature>
<feature type="compositionally biased region" description="Basic residues" evidence="1">
    <location>
        <begin position="102"/>
        <end position="122"/>
    </location>
</feature>